<evidence type="ECO:0000256" key="1">
    <source>
        <dbReference type="SAM" id="MobiDB-lite"/>
    </source>
</evidence>
<dbReference type="InterPro" id="IPR002052">
    <property type="entry name" value="DNA_methylase_N6_adenine_CS"/>
</dbReference>
<accession>T1DUR2</accession>
<organism evidence="3 4">
    <name type="scientific">Helicobacter fennelliae MRY12-0050</name>
    <dbReference type="NCBI Taxonomy" id="1325130"/>
    <lineage>
        <taxon>Bacteria</taxon>
        <taxon>Pseudomonadati</taxon>
        <taxon>Campylobacterota</taxon>
        <taxon>Epsilonproteobacteria</taxon>
        <taxon>Campylobacterales</taxon>
        <taxon>Helicobacteraceae</taxon>
        <taxon>Helicobacter</taxon>
    </lineage>
</organism>
<dbReference type="InterPro" id="IPR052933">
    <property type="entry name" value="DNA_Protect_Modify"/>
</dbReference>
<dbReference type="AlphaFoldDB" id="T1DUR2"/>
<feature type="region of interest" description="Disordered" evidence="1">
    <location>
        <begin position="27"/>
        <end position="56"/>
    </location>
</feature>
<dbReference type="CDD" id="cd02440">
    <property type="entry name" value="AdoMet_MTases"/>
    <property type="match status" value="1"/>
</dbReference>
<keyword evidence="4" id="KW-1185">Reference proteome</keyword>
<feature type="domain" description="Type II methyltransferase M.TaqI-like" evidence="2">
    <location>
        <begin position="291"/>
        <end position="366"/>
    </location>
</feature>
<dbReference type="Proteomes" id="UP000018143">
    <property type="component" value="Unassembled WGS sequence"/>
</dbReference>
<evidence type="ECO:0000313" key="3">
    <source>
        <dbReference type="EMBL" id="GAD17872.1"/>
    </source>
</evidence>
<dbReference type="GO" id="GO:0003676">
    <property type="term" value="F:nucleic acid binding"/>
    <property type="evidence" value="ECO:0007669"/>
    <property type="project" value="InterPro"/>
</dbReference>
<dbReference type="Pfam" id="PF07669">
    <property type="entry name" value="Eco57I"/>
    <property type="match status" value="1"/>
</dbReference>
<protein>
    <recommendedName>
        <fullName evidence="2">Type II methyltransferase M.TaqI-like domain-containing protein</fullName>
    </recommendedName>
</protein>
<dbReference type="PANTHER" id="PTHR41313:SF1">
    <property type="entry name" value="DNA METHYLASE ADENINE-SPECIFIC DOMAIN-CONTAINING PROTEIN"/>
    <property type="match status" value="1"/>
</dbReference>
<dbReference type="PANTHER" id="PTHR41313">
    <property type="entry name" value="ADENINE-SPECIFIC METHYLTRANSFERASE"/>
    <property type="match status" value="1"/>
</dbReference>
<gene>
    <name evidence="3" type="ORF">HFN_0687</name>
</gene>
<proteinExistence type="predicted"/>
<dbReference type="SUPFAM" id="SSF53335">
    <property type="entry name" value="S-adenosyl-L-methionine-dependent methyltransferases"/>
    <property type="match status" value="1"/>
</dbReference>
<sequence length="592" mass="69114">MGSADQQVKQDLEFNLFADDREQTLHKQDINKQEILQDAQSGGVRESQAEDRNNGPREFEIDSRFLQEQGSNRFRVFTEYEFLKRYEQEGFKGQYDFKFSKKQRIEANLKALRLTQVLFMRMELLKAKDEINQVAIEKKFQHLNITKEELNLKEFQNFSFSTLAIKEEEQALLAQYSGFGGLRDLFFNEEFKELENELKDLIGEMYYKEIRESSFNAYYTPKDVIESIYLGLQNLGVPKDKRILALEPSCGTGRFIALAPSNYEFQAVEKDTLSATIAKFLHPQVRIYNQGLEEVKFNNEFDVIVGNPPFDNQVKIRDYSSLGNNKSIHNYFAIKSSELVKDNGIVSFVITSYFLDSERNAHREILHKKGDFLSAYRLPNAVFKESNTNVLTDVYFYQKLSKDGLERRKKAFKKEESLKQKQIAFVKTALFAELVSVNSHFNKNVKHILGEFEIRENTRYGQENIKYEMLVKDNGNWSETLKKQLGDLIPVFKDNAPFEKELNLINFSLLSTEEAIKVNSLRVGNLFFMDNKIYVKGEYSSCEEAYFSDSLDISKMDLVPKAHILRIDKKNFQYKSFLNRDEVQIAKKNHRF</sequence>
<comment type="caution">
    <text evidence="3">The sequence shown here is derived from an EMBL/GenBank/DDBJ whole genome shotgun (WGS) entry which is preliminary data.</text>
</comment>
<dbReference type="GO" id="GO:0032259">
    <property type="term" value="P:methylation"/>
    <property type="evidence" value="ECO:0007669"/>
    <property type="project" value="InterPro"/>
</dbReference>
<dbReference type="STRING" id="1325130.HFN_0687"/>
<dbReference type="EMBL" id="BASD01000001">
    <property type="protein sequence ID" value="GAD17872.1"/>
    <property type="molecule type" value="Genomic_DNA"/>
</dbReference>
<dbReference type="eggNOG" id="COG0827">
    <property type="taxonomic scope" value="Bacteria"/>
</dbReference>
<name>T1DUR2_9HELI</name>
<evidence type="ECO:0000313" key="4">
    <source>
        <dbReference type="Proteomes" id="UP000018143"/>
    </source>
</evidence>
<dbReference type="Gene3D" id="3.40.50.150">
    <property type="entry name" value="Vaccinia Virus protein VP39"/>
    <property type="match status" value="1"/>
</dbReference>
<feature type="compositionally biased region" description="Basic and acidic residues" evidence="1">
    <location>
        <begin position="47"/>
        <end position="56"/>
    </location>
</feature>
<dbReference type="GO" id="GO:0009007">
    <property type="term" value="F:site-specific DNA-methyltransferase (adenine-specific) activity"/>
    <property type="evidence" value="ECO:0007669"/>
    <property type="project" value="UniProtKB-EC"/>
</dbReference>
<dbReference type="PROSITE" id="PS00092">
    <property type="entry name" value="N6_MTASE"/>
    <property type="match status" value="1"/>
</dbReference>
<dbReference type="InterPro" id="IPR029063">
    <property type="entry name" value="SAM-dependent_MTases_sf"/>
</dbReference>
<evidence type="ECO:0000259" key="2">
    <source>
        <dbReference type="Pfam" id="PF07669"/>
    </source>
</evidence>
<dbReference type="GO" id="GO:0006304">
    <property type="term" value="P:DNA modification"/>
    <property type="evidence" value="ECO:0007669"/>
    <property type="project" value="InterPro"/>
</dbReference>
<reference evidence="3 4" key="1">
    <citation type="journal article" date="2013" name="Genome Announc.">
        <title>Draft Genome Sequence of Helicobacter fennelliae Strain MRY12-0050, Isolated from a Bacteremia Patient.</title>
        <authorList>
            <person name="Rimbara E."/>
            <person name="Matsui M."/>
            <person name="Mori S."/>
            <person name="Suzuki S."/>
            <person name="Suzuki M."/>
            <person name="Kim H."/>
            <person name="Sekizuka T."/>
            <person name="Kuroda M."/>
            <person name="Shibayama K."/>
        </authorList>
    </citation>
    <scope>NUCLEOTIDE SEQUENCE [LARGE SCALE GENOMIC DNA]</scope>
    <source>
        <strain evidence="3 4">MRY12-0050</strain>
    </source>
</reference>
<dbReference type="PRINTS" id="PR00507">
    <property type="entry name" value="N12N6MTFRASE"/>
</dbReference>
<dbReference type="InterPro" id="IPR011639">
    <property type="entry name" value="MethylTrfase_TaqI-like_dom"/>
</dbReference>